<dbReference type="RefSeq" id="XP_064766074.1">
    <property type="nucleotide sequence ID" value="XM_064914740.1"/>
</dbReference>
<evidence type="ECO:0000256" key="4">
    <source>
        <dbReference type="ARBA" id="ARBA00023163"/>
    </source>
</evidence>
<name>A0ABR1EZM2_9ASCO</name>
<keyword evidence="2" id="KW-0805">Transcription regulation</keyword>
<dbReference type="EMBL" id="JBBJBU010000014">
    <property type="protein sequence ID" value="KAK7203041.1"/>
    <property type="molecule type" value="Genomic_DNA"/>
</dbReference>
<dbReference type="GeneID" id="90040252"/>
<reference evidence="7 8" key="1">
    <citation type="submission" date="2024-03" db="EMBL/GenBank/DDBJ databases">
        <title>Genome-scale model development and genomic sequencing of the oleaginous clade Lipomyces.</title>
        <authorList>
            <consortium name="Lawrence Berkeley National Laboratory"/>
            <person name="Czajka J.J."/>
            <person name="Han Y."/>
            <person name="Kim J."/>
            <person name="Mondo S.J."/>
            <person name="Hofstad B.A."/>
            <person name="Robles A."/>
            <person name="Haridas S."/>
            <person name="Riley R."/>
            <person name="LaButti K."/>
            <person name="Pangilinan J."/>
            <person name="Andreopoulos W."/>
            <person name="Lipzen A."/>
            <person name="Yan J."/>
            <person name="Wang M."/>
            <person name="Ng V."/>
            <person name="Grigoriev I.V."/>
            <person name="Spatafora J.W."/>
            <person name="Magnuson J.K."/>
            <person name="Baker S.E."/>
            <person name="Pomraning K.R."/>
        </authorList>
    </citation>
    <scope>NUCLEOTIDE SEQUENCE [LARGE SCALE GENOMIC DNA]</scope>
    <source>
        <strain evidence="7 8">Phaff 52-87</strain>
    </source>
</reference>
<proteinExistence type="predicted"/>
<evidence type="ECO:0000256" key="5">
    <source>
        <dbReference type="ARBA" id="ARBA00023242"/>
    </source>
</evidence>
<keyword evidence="8" id="KW-1185">Reference proteome</keyword>
<comment type="caution">
    <text evidence="7">The sequence shown here is derived from an EMBL/GenBank/DDBJ whole genome shotgun (WGS) entry which is preliminary data.</text>
</comment>
<keyword evidence="1" id="KW-0862">Zinc</keyword>
<gene>
    <name evidence="7" type="ORF">BZA70DRAFT_302644</name>
</gene>
<organism evidence="7 8">
    <name type="scientific">Myxozyma melibiosi</name>
    <dbReference type="NCBI Taxonomy" id="54550"/>
    <lineage>
        <taxon>Eukaryota</taxon>
        <taxon>Fungi</taxon>
        <taxon>Dikarya</taxon>
        <taxon>Ascomycota</taxon>
        <taxon>Saccharomycotina</taxon>
        <taxon>Lipomycetes</taxon>
        <taxon>Lipomycetales</taxon>
        <taxon>Lipomycetaceae</taxon>
        <taxon>Myxozyma</taxon>
    </lineage>
</organism>
<protein>
    <recommendedName>
        <fullName evidence="6">Xylanolytic transcriptional activator regulatory domain-containing protein</fullName>
    </recommendedName>
</protein>
<dbReference type="Proteomes" id="UP001498771">
    <property type="component" value="Unassembled WGS sequence"/>
</dbReference>
<dbReference type="CDD" id="cd12148">
    <property type="entry name" value="fungal_TF_MHR"/>
    <property type="match status" value="1"/>
</dbReference>
<keyword evidence="5" id="KW-0539">Nucleus</keyword>
<evidence type="ECO:0000259" key="6">
    <source>
        <dbReference type="SMART" id="SM00906"/>
    </source>
</evidence>
<evidence type="ECO:0000256" key="3">
    <source>
        <dbReference type="ARBA" id="ARBA00023125"/>
    </source>
</evidence>
<dbReference type="InterPro" id="IPR052073">
    <property type="entry name" value="Amide_Lactam_Regulators"/>
</dbReference>
<dbReference type="SMART" id="SM00906">
    <property type="entry name" value="Fungal_trans"/>
    <property type="match status" value="1"/>
</dbReference>
<evidence type="ECO:0000256" key="2">
    <source>
        <dbReference type="ARBA" id="ARBA00023015"/>
    </source>
</evidence>
<evidence type="ECO:0000313" key="8">
    <source>
        <dbReference type="Proteomes" id="UP001498771"/>
    </source>
</evidence>
<feature type="domain" description="Xylanolytic transcriptional activator regulatory" evidence="6">
    <location>
        <begin position="25"/>
        <end position="104"/>
    </location>
</feature>
<sequence>MRVAFSTRGQNTYTVLHTVSEYWNSITWLNTAIDIAESLGLHQLRVDGNTKVGPQIELQTMGMCKRIWWTLVWRDAFGSAISGSPLRIDLSQCSTPRPHPLDPGQQQISQQICDLGLILRSIIRFRFLNKDSKMVERFVSNTLRTLSSLNLTTSNSSLAMRLSYNHVLIYLCQTSQDFYEESSLGRNPTIELFMKSSVEEVLATFRMLLGSQSLTMVAIPLDVLGVCLESKTNNDTERLVEALESFGVVKSMLEMVGQQWDHAVQICALLDALNARAELPLSLPLVEGSVSNLIHDNRDNRLADSPVQCESLAYDEEAEKLLSMLWGYEE</sequence>
<keyword evidence="4" id="KW-0804">Transcription</keyword>
<dbReference type="InterPro" id="IPR007219">
    <property type="entry name" value="XnlR_reg_dom"/>
</dbReference>
<keyword evidence="3" id="KW-0238">DNA-binding</keyword>
<evidence type="ECO:0000256" key="1">
    <source>
        <dbReference type="ARBA" id="ARBA00022833"/>
    </source>
</evidence>
<dbReference type="PANTHER" id="PTHR47171">
    <property type="entry name" value="FARA-RELATED"/>
    <property type="match status" value="1"/>
</dbReference>
<dbReference type="PANTHER" id="PTHR47171:SF2">
    <property type="entry name" value="TRANSCRIPTION FACTOR, PUTATIVE-RELATED"/>
    <property type="match status" value="1"/>
</dbReference>
<accession>A0ABR1EZM2</accession>
<evidence type="ECO:0000313" key="7">
    <source>
        <dbReference type="EMBL" id="KAK7203041.1"/>
    </source>
</evidence>